<keyword evidence="1 4" id="KW-0808">Transferase</keyword>
<dbReference type="InterPro" id="IPR027417">
    <property type="entry name" value="P-loop_NTPase"/>
</dbReference>
<dbReference type="InterPro" id="IPR016898">
    <property type="entry name" value="Polyphosphate_phosphotransfera"/>
</dbReference>
<dbReference type="SUPFAM" id="SSF52540">
    <property type="entry name" value="P-loop containing nucleoside triphosphate hydrolases"/>
    <property type="match status" value="1"/>
</dbReference>
<comment type="caution">
    <text evidence="4">The sequence shown here is derived from an EMBL/GenBank/DDBJ whole genome shotgun (WGS) entry which is preliminary data.</text>
</comment>
<proteinExistence type="predicted"/>
<reference evidence="4" key="1">
    <citation type="submission" date="2022-02" db="EMBL/GenBank/DDBJ databases">
        <title>Halalkalibacter sp. nov. isolated from Lonar Lake, India.</title>
        <authorList>
            <person name="Joshi A."/>
            <person name="Thite S."/>
            <person name="Lodha T."/>
        </authorList>
    </citation>
    <scope>NUCLEOTIDE SEQUENCE</scope>
    <source>
        <strain evidence="4">MEB205</strain>
    </source>
</reference>
<dbReference type="GO" id="GO:0008976">
    <property type="term" value="F:polyphosphate kinase activity"/>
    <property type="evidence" value="ECO:0007669"/>
    <property type="project" value="InterPro"/>
</dbReference>
<feature type="domain" description="Polyphosphate kinase-2-related" evidence="3">
    <location>
        <begin position="10"/>
        <end position="230"/>
    </location>
</feature>
<keyword evidence="2" id="KW-0418">Kinase</keyword>
<accession>A0A9X2I3U3</accession>
<sequence length="237" mass="28201">MSKSKRQFATKKQYKKALKKNQLQLLQLQHELYELDLPVILIFEGWDAAGKGGAIKRVTERLDPRGYKVHGIAAPDEHELKYHYMRRFWKSLPTKGQIAIFDRSWYGRVLVERVEGFATDEEWGRAYEEINYTEKMLADAGHIIIKFWLQITKDEQLARFQARANDPFKKWKLTDEDWRNREKWDQYEEAIEEMINKTNTKFAKWHIIDSNDKRAARVSIIEAIIAEFQNKLTKIHS</sequence>
<evidence type="ECO:0000313" key="4">
    <source>
        <dbReference type="EMBL" id="MCL7747113.1"/>
    </source>
</evidence>
<dbReference type="RefSeq" id="WP_250096019.1">
    <property type="nucleotide sequence ID" value="NZ_JAKRYL010000007.1"/>
</dbReference>
<evidence type="ECO:0000256" key="2">
    <source>
        <dbReference type="ARBA" id="ARBA00022777"/>
    </source>
</evidence>
<evidence type="ECO:0000313" key="5">
    <source>
        <dbReference type="Proteomes" id="UP001139150"/>
    </source>
</evidence>
<organism evidence="4 5">
    <name type="scientific">Halalkalibacter alkaliphilus</name>
    <dbReference type="NCBI Taxonomy" id="2917993"/>
    <lineage>
        <taxon>Bacteria</taxon>
        <taxon>Bacillati</taxon>
        <taxon>Bacillota</taxon>
        <taxon>Bacilli</taxon>
        <taxon>Bacillales</taxon>
        <taxon>Bacillaceae</taxon>
        <taxon>Halalkalibacter</taxon>
    </lineage>
</organism>
<dbReference type="Gene3D" id="3.40.50.300">
    <property type="entry name" value="P-loop containing nucleotide triphosphate hydrolases"/>
    <property type="match status" value="1"/>
</dbReference>
<dbReference type="AlphaFoldDB" id="A0A9X2I3U3"/>
<dbReference type="PIRSF" id="PIRSF028756">
    <property type="entry name" value="PPK2_prd"/>
    <property type="match status" value="1"/>
</dbReference>
<dbReference type="Pfam" id="PF03976">
    <property type="entry name" value="PPK2"/>
    <property type="match status" value="1"/>
</dbReference>
<keyword evidence="5" id="KW-1185">Reference proteome</keyword>
<dbReference type="EMBL" id="JAKRYL010000007">
    <property type="protein sequence ID" value="MCL7747113.1"/>
    <property type="molecule type" value="Genomic_DNA"/>
</dbReference>
<evidence type="ECO:0000259" key="3">
    <source>
        <dbReference type="Pfam" id="PF03976"/>
    </source>
</evidence>
<name>A0A9X2I3U3_9BACI</name>
<gene>
    <name evidence="4" type="ORF">MF646_08255</name>
</gene>
<evidence type="ECO:0000256" key="1">
    <source>
        <dbReference type="ARBA" id="ARBA00022679"/>
    </source>
</evidence>
<dbReference type="Proteomes" id="UP001139150">
    <property type="component" value="Unassembled WGS sequence"/>
</dbReference>
<dbReference type="PANTHER" id="PTHR34383">
    <property type="entry name" value="POLYPHOSPHATE:AMP PHOSPHOTRANSFERASE-RELATED"/>
    <property type="match status" value="1"/>
</dbReference>
<protein>
    <submittedName>
        <fullName evidence="4">UDP-galactose-lipid carrier transferase</fullName>
    </submittedName>
</protein>
<dbReference type="PANTHER" id="PTHR34383:SF3">
    <property type="entry name" value="POLYPHOSPHATE:AMP PHOSPHOTRANSFERASE"/>
    <property type="match status" value="1"/>
</dbReference>
<dbReference type="InterPro" id="IPR022488">
    <property type="entry name" value="PPK2-related"/>
</dbReference>